<evidence type="ECO:0000313" key="1">
    <source>
        <dbReference type="EMBL" id="GLV54508.1"/>
    </source>
</evidence>
<dbReference type="Gene3D" id="3.40.50.720">
    <property type="entry name" value="NAD(P)-binding Rossmann-like Domain"/>
    <property type="match status" value="1"/>
</dbReference>
<proteinExistence type="predicted"/>
<name>A0ABQ6FJU2_9CHLR</name>
<sequence length="162" mass="17721">MADYLARQTGIECIQMRFGGIYGPLNPWNSFPNVLAQAAVTGTKLDLTNVLGGLRAQEGADLCYVKDAAHAVALLQVTETLHYRVYNIAAGRPTTNQELVAAIKEVIPEAVIALPWEDEGAEPVAIPYQDITRLVQDTGYQPQYTTKQAIADYIAWLQASNN</sequence>
<reference evidence="1 2" key="1">
    <citation type="submission" date="2023-02" db="EMBL/GenBank/DDBJ databases">
        <title>Dictyobacter halimunensis sp. nov., a new member of the class Ktedonobacteria from forest soil in a geothermal area.</title>
        <authorList>
            <person name="Rachmania M.K."/>
            <person name="Ningsih F."/>
            <person name="Sakai Y."/>
            <person name="Yabe S."/>
            <person name="Yokota A."/>
            <person name="Sjamsuridzal W."/>
        </authorList>
    </citation>
    <scope>NUCLEOTIDE SEQUENCE [LARGE SCALE GENOMIC DNA]</scope>
    <source>
        <strain evidence="1 2">S3.2.2.5</strain>
    </source>
</reference>
<gene>
    <name evidence="1" type="ORF">KDH_13550</name>
</gene>
<dbReference type="InterPro" id="IPR036291">
    <property type="entry name" value="NAD(P)-bd_dom_sf"/>
</dbReference>
<dbReference type="RefSeq" id="WP_338248168.1">
    <property type="nucleotide sequence ID" value="NZ_BSRI01000001.1"/>
</dbReference>
<protein>
    <recommendedName>
        <fullName evidence="3">NAD-dependent epimerase/dehydratase domain-containing protein</fullName>
    </recommendedName>
</protein>
<dbReference type="EMBL" id="BSRI01000001">
    <property type="protein sequence ID" value="GLV54508.1"/>
    <property type="molecule type" value="Genomic_DNA"/>
</dbReference>
<evidence type="ECO:0000313" key="2">
    <source>
        <dbReference type="Proteomes" id="UP001344906"/>
    </source>
</evidence>
<evidence type="ECO:0008006" key="3">
    <source>
        <dbReference type="Google" id="ProtNLM"/>
    </source>
</evidence>
<dbReference type="Proteomes" id="UP001344906">
    <property type="component" value="Unassembled WGS sequence"/>
</dbReference>
<accession>A0ABQ6FJU2</accession>
<dbReference type="SUPFAM" id="SSF51735">
    <property type="entry name" value="NAD(P)-binding Rossmann-fold domains"/>
    <property type="match status" value="1"/>
</dbReference>
<keyword evidence="2" id="KW-1185">Reference proteome</keyword>
<comment type="caution">
    <text evidence="1">The sequence shown here is derived from an EMBL/GenBank/DDBJ whole genome shotgun (WGS) entry which is preliminary data.</text>
</comment>
<organism evidence="1 2">
    <name type="scientific">Dictyobacter halimunensis</name>
    <dbReference type="NCBI Taxonomy" id="3026934"/>
    <lineage>
        <taxon>Bacteria</taxon>
        <taxon>Bacillati</taxon>
        <taxon>Chloroflexota</taxon>
        <taxon>Ktedonobacteria</taxon>
        <taxon>Ktedonobacterales</taxon>
        <taxon>Dictyobacteraceae</taxon>
        <taxon>Dictyobacter</taxon>
    </lineage>
</organism>